<evidence type="ECO:0000313" key="1">
    <source>
        <dbReference type="EMBL" id="PAV72800.1"/>
    </source>
</evidence>
<gene>
    <name evidence="1" type="ORF">WR25_09469</name>
</gene>
<name>A0A2A2KFX4_9BILA</name>
<evidence type="ECO:0000313" key="2">
    <source>
        <dbReference type="Proteomes" id="UP000218231"/>
    </source>
</evidence>
<reference evidence="1 2" key="1">
    <citation type="journal article" date="2017" name="Curr. Biol.">
        <title>Genome architecture and evolution of a unichromosomal asexual nematode.</title>
        <authorList>
            <person name="Fradin H."/>
            <person name="Zegar C."/>
            <person name="Gutwein M."/>
            <person name="Lucas J."/>
            <person name="Kovtun M."/>
            <person name="Corcoran D."/>
            <person name="Baugh L.R."/>
            <person name="Kiontke K."/>
            <person name="Gunsalus K."/>
            <person name="Fitch D.H."/>
            <person name="Piano F."/>
        </authorList>
    </citation>
    <scope>NUCLEOTIDE SEQUENCE [LARGE SCALE GENOMIC DNA]</scope>
    <source>
        <strain evidence="1">PF1309</strain>
    </source>
</reference>
<accession>A0A2A2KFX4</accession>
<sequence length="431" mass="48026">MVLPGIVLSEIACNTHPILRPDQEVDVDQFPHPPRQNTAQFEPAHIDDRKAAADRRQIALMPVTERFRSILPLKALADQPGHILSGLLCSRRETGHRLAVIPVRGCGIADHENVGVSWHCQVRPDDHAARAIGFSVQPARGGRGLNACCPQNRFSGNRHTVDHDPMLGTFRDRLAELDFDTELFKRLSGIGRQIFREDLQEPLPGFDQHHPRRARIDRPEIAHQCQTGKLRDRAGQFDAGRPAADDNEGLQGRTARGIALALGFFERDEKAPANGGRIFERFEARSIRLPLVMPEIGMPRARRDDECVIAKRRAVFENDAPVARVHAFDLTEQSPNVLALGEERADRPGDLRWRQRRARDLIEQRLKKMVVAAIDKGDVNAAPREPLDGFEAAEARAHDHHAMATGGGVIAGRDFAHGRGCRRAHWNSALA</sequence>
<keyword evidence="2" id="KW-1185">Reference proteome</keyword>
<comment type="caution">
    <text evidence="1">The sequence shown here is derived from an EMBL/GenBank/DDBJ whole genome shotgun (WGS) entry which is preliminary data.</text>
</comment>
<dbReference type="AntiFam" id="ANF00166">
    <property type="entry name" value="Shadow ORF (opposite ndh)"/>
</dbReference>
<organism evidence="1 2">
    <name type="scientific">Diploscapter pachys</name>
    <dbReference type="NCBI Taxonomy" id="2018661"/>
    <lineage>
        <taxon>Eukaryota</taxon>
        <taxon>Metazoa</taxon>
        <taxon>Ecdysozoa</taxon>
        <taxon>Nematoda</taxon>
        <taxon>Chromadorea</taxon>
        <taxon>Rhabditida</taxon>
        <taxon>Rhabditina</taxon>
        <taxon>Rhabditomorpha</taxon>
        <taxon>Rhabditoidea</taxon>
        <taxon>Rhabditidae</taxon>
        <taxon>Diploscapter</taxon>
    </lineage>
</organism>
<dbReference type="AlphaFoldDB" id="A0A2A2KFX4"/>
<protein>
    <submittedName>
        <fullName evidence="1">Uncharacterized protein</fullName>
    </submittedName>
</protein>
<dbReference type="Proteomes" id="UP000218231">
    <property type="component" value="Unassembled WGS sequence"/>
</dbReference>
<proteinExistence type="predicted"/>
<dbReference type="EMBL" id="LIAE01008698">
    <property type="protein sequence ID" value="PAV72800.1"/>
    <property type="molecule type" value="Genomic_DNA"/>
</dbReference>